<keyword evidence="3" id="KW-1185">Reference proteome</keyword>
<evidence type="ECO:0008006" key="4">
    <source>
        <dbReference type="Google" id="ProtNLM"/>
    </source>
</evidence>
<dbReference type="EMBL" id="SUKA01000005">
    <property type="protein sequence ID" value="TJY63817.1"/>
    <property type="molecule type" value="Genomic_DNA"/>
</dbReference>
<feature type="region of interest" description="Disordered" evidence="1">
    <location>
        <begin position="1"/>
        <end position="51"/>
    </location>
</feature>
<organism evidence="2 3">
    <name type="scientific">Sphingobacterium alkalisoli</name>
    <dbReference type="NCBI Taxonomy" id="1874115"/>
    <lineage>
        <taxon>Bacteria</taxon>
        <taxon>Pseudomonadati</taxon>
        <taxon>Bacteroidota</taxon>
        <taxon>Sphingobacteriia</taxon>
        <taxon>Sphingobacteriales</taxon>
        <taxon>Sphingobacteriaceae</taxon>
        <taxon>Sphingobacterium</taxon>
    </lineage>
</organism>
<gene>
    <name evidence="2" type="ORF">FAZ19_16245</name>
</gene>
<name>A0A4U0GXF0_9SPHI</name>
<accession>A0A4U0GXF0</accession>
<proteinExistence type="predicted"/>
<dbReference type="AlphaFoldDB" id="A0A4U0GXF0"/>
<evidence type="ECO:0000256" key="1">
    <source>
        <dbReference type="SAM" id="MobiDB-lite"/>
    </source>
</evidence>
<dbReference type="OrthoDB" id="10014902at2"/>
<feature type="compositionally biased region" description="Basic and acidic residues" evidence="1">
    <location>
        <begin position="33"/>
        <end position="51"/>
    </location>
</feature>
<evidence type="ECO:0000313" key="2">
    <source>
        <dbReference type="EMBL" id="TJY63817.1"/>
    </source>
</evidence>
<comment type="caution">
    <text evidence="2">The sequence shown here is derived from an EMBL/GenBank/DDBJ whole genome shotgun (WGS) entry which is preliminary data.</text>
</comment>
<reference evidence="2 3" key="1">
    <citation type="submission" date="2019-04" db="EMBL/GenBank/DDBJ databases">
        <title>Sphingobacterium olei sp. nov., isolated from oil-contaminated soil.</title>
        <authorList>
            <person name="Liu B."/>
        </authorList>
    </citation>
    <scope>NUCLEOTIDE SEQUENCE [LARGE SCALE GENOMIC DNA]</scope>
    <source>
        <strain evidence="2 3">Y3L14</strain>
    </source>
</reference>
<feature type="compositionally biased region" description="Polar residues" evidence="1">
    <location>
        <begin position="17"/>
        <end position="32"/>
    </location>
</feature>
<dbReference type="RefSeq" id="WP_136821809.1">
    <property type="nucleotide sequence ID" value="NZ_BMJX01000005.1"/>
</dbReference>
<feature type="compositionally biased region" description="Basic and acidic residues" evidence="1">
    <location>
        <begin position="1"/>
        <end position="12"/>
    </location>
</feature>
<dbReference type="Proteomes" id="UP000309872">
    <property type="component" value="Unassembled WGS sequence"/>
</dbReference>
<evidence type="ECO:0000313" key="3">
    <source>
        <dbReference type="Proteomes" id="UP000309872"/>
    </source>
</evidence>
<sequence length="166" mass="18613">MGELEENKDQGAKKTASKQSSTPKESGSTPQDQKQEVSLQEREEEYKNRIEQLEGENHSLMLQKDALEEAIDDANEVIKVKDETIASLQDEVKHYGILDESKATIIEGLEQKLESASSLSKSPGLTKDVVMAVKNGIEREFPKLAWDSLKDKQGWKIKVETPKEAQ</sequence>
<protein>
    <recommendedName>
        <fullName evidence="4">DUF3450 domain-containing protein</fullName>
    </recommendedName>
</protein>